<keyword evidence="2" id="KW-0812">Transmembrane</keyword>
<keyword evidence="6" id="KW-0472">Membrane</keyword>
<reference evidence="8" key="1">
    <citation type="journal article" date="2008" name="Nat. Genet.">
        <title>The Pristionchus pacificus genome provides a unique perspective on nematode lifestyle and parasitism.</title>
        <authorList>
            <person name="Dieterich C."/>
            <person name="Clifton S.W."/>
            <person name="Schuster L.N."/>
            <person name="Chinwalla A."/>
            <person name="Delehaunty K."/>
            <person name="Dinkelacker I."/>
            <person name="Fulton L."/>
            <person name="Fulton R."/>
            <person name="Godfrey J."/>
            <person name="Minx P."/>
            <person name="Mitreva M."/>
            <person name="Roeseler W."/>
            <person name="Tian H."/>
            <person name="Witte H."/>
            <person name="Yang S.P."/>
            <person name="Wilson R.K."/>
            <person name="Sommer R.J."/>
        </authorList>
    </citation>
    <scope>NUCLEOTIDE SEQUENCE [LARGE SCALE GENOMIC DNA]</scope>
    <source>
        <strain evidence="8">PS312</strain>
    </source>
</reference>
<evidence type="ECO:0000313" key="8">
    <source>
        <dbReference type="Proteomes" id="UP000005239"/>
    </source>
</evidence>
<accession>A0A2A6BQT4</accession>
<evidence type="ECO:0000256" key="4">
    <source>
        <dbReference type="ARBA" id="ARBA00022840"/>
    </source>
</evidence>
<dbReference type="Pfam" id="PF12698">
    <property type="entry name" value="ABC2_membrane_3"/>
    <property type="match status" value="1"/>
</dbReference>
<evidence type="ECO:0000256" key="3">
    <source>
        <dbReference type="ARBA" id="ARBA00022741"/>
    </source>
</evidence>
<dbReference type="GO" id="GO:0016020">
    <property type="term" value="C:membrane"/>
    <property type="evidence" value="ECO:0007669"/>
    <property type="project" value="UniProtKB-SubCell"/>
</dbReference>
<dbReference type="PANTHER" id="PTHR19229">
    <property type="entry name" value="ATP-BINDING CASSETTE TRANSPORTER SUBFAMILY A ABCA"/>
    <property type="match status" value="1"/>
</dbReference>
<dbReference type="Gene3D" id="3.40.50.300">
    <property type="entry name" value="P-loop containing nucleotide triphosphate hydrolases"/>
    <property type="match status" value="3"/>
</dbReference>
<sequence>MTALSQLRLLLWKSAKVAWRSPFYTILERKHGSPVDLDRVVATQVRALDLNYDDWFTYSCEEEQCAAINGSLAEMCNKFQCRPNYKEDDDYYSSIRINCFNQTSLDLIKFMPKMFIESFVEKVSSSDFLQQPKWDVNDMEKLIGGFTKYVTNSTTSLIFKTLGTPQKMSKISYPLLHYPLVLLAMTLVPVLAAINVAREIAVEKESSMKDYLLVMGMTRLTYYTHHLLWALIKSLPAIVGVSAMIICDEIYLGFHFLFAFALFVTAEISLAMVIPIFINRPTIATLIALVVIPFNAMIGVTIPVPRTSILLSSLVALNPGHAMALAFDTLREAVFRGKLVYISEINYALTYGAIILIMIFDIVLYLSIAILIDIVGSSTENVCAMFKRAVTIDDDDDEFDLNVHEVDPSLTNAVDVELTDVHKTYPSGERAVRGVSMKLLRGQVTVLLGHNGAGKSTTFAMIAGITVPTKGSIRIGATSSKNDPRSSIGYCPQYNPIFPKLTVSEHLSFFAALKGLSNEAEYREEGDRLMMLLQLMEKKKERAAALSGGMKRKLSIAISLIGNSKVVLLDEPTAGVDAGARREIEKLIVAQKKERTFLLTTHYTDEAEHLGDRIMIMAGGKLVCSGSPHFLNREFGAGYILSCVATDSKLLQETAEETFPDLFRALESGKDELGIESYGLSNNTLDQVFLRVGELTGVTRQAKVKEALGVLLKENENRSSGPCTYLKRFAYLQYKRLLYEFCELRSVLINLLPIILFIFSIASTMRTIEKAATQSFDQVIEYNEQSFDALKLPYCMRLGVNSKLNLSTALRRSFPTGSCILVEETSNTTEWYESSAMARRPPILATVDRYKHDFSAKDGLLVSMATNALLSSSALNVALIRALTNTSFSVIAQYKHYRPPNRRSRYRERRDGREPEIPQVSTIAVAIFMFVQPLLMYRLIGFYVVERTIKFTHQQLLTGLPRWLYWSASFFSDLVMFMMNYGFAVGCCVYFDVLAEQLWRLTPLCLLIFCVSQFKCYIAQRVFSSKSKAENLAVILLMVSYIALSTVYSFNTAMSMIKQQKENIDDFNLYYDWPLLLDPHVAVVFHFSRLALAEEKSVYGALLFQLATVLIVFISIEFGPTLIQMYKRRRSQSVQDSFTTSAPLLDDGNAKLVLEVNNLVKSYGSTMAVKGISFGVEQHECFGLLGLNGAGKTSTFEVLTGSSTATSGTATVAGVDCSTPTKIGYCPQFDALMQELSGRENLVILAALHGYRNPEIVADTTRREIWSVMCALRDATETAIVLTSHSMEEVEALGSRIAILRTGEIAAQGSSQALKSAYGNNFKLTLVVECKDAEVVRTAVRTAFHNARIINVSSDSIPRKPSSSWSAMFTRAIDLARELQARDFCLSQASLEDAFIALTSGAEAFNNVDNGDNAV</sequence>
<dbReference type="EnsemblMetazoa" id="PPA36779.1">
    <property type="protein sequence ID" value="PPA36779.1"/>
    <property type="gene ID" value="WBGene00275148"/>
</dbReference>
<dbReference type="Pfam" id="PF00005">
    <property type="entry name" value="ABC_tran"/>
    <property type="match status" value="2"/>
</dbReference>
<dbReference type="SUPFAM" id="SSF52540">
    <property type="entry name" value="P-loop containing nucleoside triphosphate hydrolases"/>
    <property type="match status" value="2"/>
</dbReference>
<proteinExistence type="predicted"/>
<dbReference type="PROSITE" id="PS50893">
    <property type="entry name" value="ABC_TRANSPORTER_2"/>
    <property type="match status" value="2"/>
</dbReference>
<dbReference type="GO" id="GO:0042626">
    <property type="term" value="F:ATPase-coupled transmembrane transporter activity"/>
    <property type="evidence" value="ECO:0000318"/>
    <property type="project" value="GO_Central"/>
</dbReference>
<keyword evidence="5" id="KW-1133">Transmembrane helix</keyword>
<organism evidence="7 8">
    <name type="scientific">Pristionchus pacificus</name>
    <name type="common">Parasitic nematode worm</name>
    <dbReference type="NCBI Taxonomy" id="54126"/>
    <lineage>
        <taxon>Eukaryota</taxon>
        <taxon>Metazoa</taxon>
        <taxon>Ecdysozoa</taxon>
        <taxon>Nematoda</taxon>
        <taxon>Chromadorea</taxon>
        <taxon>Rhabditida</taxon>
        <taxon>Rhabditina</taxon>
        <taxon>Diplogasteromorpha</taxon>
        <taxon>Diplogasteroidea</taxon>
        <taxon>Neodiplogasteridae</taxon>
        <taxon>Pristionchus</taxon>
    </lineage>
</organism>
<gene>
    <name evidence="7" type="primary">WBGene00275148</name>
</gene>
<reference evidence="7" key="2">
    <citation type="submission" date="2022-06" db="UniProtKB">
        <authorList>
            <consortium name="EnsemblMetazoa"/>
        </authorList>
    </citation>
    <scope>IDENTIFICATION</scope>
    <source>
        <strain evidence="7">PS312</strain>
    </source>
</reference>
<dbReference type="Proteomes" id="UP000005239">
    <property type="component" value="Unassembled WGS sequence"/>
</dbReference>
<dbReference type="GO" id="GO:0140359">
    <property type="term" value="F:ABC-type transporter activity"/>
    <property type="evidence" value="ECO:0007669"/>
    <property type="project" value="InterPro"/>
</dbReference>
<dbReference type="OrthoDB" id="10255969at2759"/>
<dbReference type="PROSITE" id="PS00211">
    <property type="entry name" value="ABC_TRANSPORTER_1"/>
    <property type="match status" value="1"/>
</dbReference>
<dbReference type="SMART" id="SM00382">
    <property type="entry name" value="AAA"/>
    <property type="match status" value="2"/>
</dbReference>
<keyword evidence="4" id="KW-0067">ATP-binding</keyword>
<keyword evidence="8" id="KW-1185">Reference proteome</keyword>
<dbReference type="CDD" id="cd03263">
    <property type="entry name" value="ABC_subfamily_A"/>
    <property type="match status" value="1"/>
</dbReference>
<comment type="subcellular location">
    <subcellularLocation>
        <location evidence="1">Membrane</location>
        <topology evidence="1">Multi-pass membrane protein</topology>
    </subcellularLocation>
</comment>
<dbReference type="GO" id="GO:0016887">
    <property type="term" value="F:ATP hydrolysis activity"/>
    <property type="evidence" value="ECO:0007669"/>
    <property type="project" value="InterPro"/>
</dbReference>
<dbReference type="PANTHER" id="PTHR19229:SF250">
    <property type="entry name" value="ABC TRANSPORTER DOMAIN-CONTAINING PROTEIN-RELATED"/>
    <property type="match status" value="1"/>
</dbReference>
<evidence type="ECO:0000256" key="6">
    <source>
        <dbReference type="ARBA" id="ARBA00023136"/>
    </source>
</evidence>
<dbReference type="InterPro" id="IPR027417">
    <property type="entry name" value="P-loop_NTPase"/>
</dbReference>
<dbReference type="GO" id="GO:0006869">
    <property type="term" value="P:lipid transport"/>
    <property type="evidence" value="ECO:0000318"/>
    <property type="project" value="GO_Central"/>
</dbReference>
<dbReference type="InterPro" id="IPR003439">
    <property type="entry name" value="ABC_transporter-like_ATP-bd"/>
</dbReference>
<dbReference type="GO" id="GO:0005524">
    <property type="term" value="F:ATP binding"/>
    <property type="evidence" value="ECO:0007669"/>
    <property type="project" value="UniProtKB-KW"/>
</dbReference>
<dbReference type="InterPro" id="IPR026082">
    <property type="entry name" value="ABCA"/>
</dbReference>
<dbReference type="GO" id="GO:0005319">
    <property type="term" value="F:lipid transporter activity"/>
    <property type="evidence" value="ECO:0000318"/>
    <property type="project" value="GO_Central"/>
</dbReference>
<keyword evidence="3" id="KW-0547">Nucleotide-binding</keyword>
<evidence type="ECO:0000313" key="7">
    <source>
        <dbReference type="EnsemblMetazoa" id="PPA36779.1"/>
    </source>
</evidence>
<dbReference type="InterPro" id="IPR017871">
    <property type="entry name" value="ABC_transporter-like_CS"/>
</dbReference>
<dbReference type="InterPro" id="IPR013525">
    <property type="entry name" value="ABC2_TM"/>
</dbReference>
<evidence type="ECO:0000256" key="5">
    <source>
        <dbReference type="ARBA" id="ARBA00022989"/>
    </source>
</evidence>
<protein>
    <submittedName>
        <fullName evidence="7">ABC transporter ATP-binding protein</fullName>
    </submittedName>
</protein>
<dbReference type="FunFam" id="3.40.50.300:FF:000933">
    <property type="entry name" value="ABC transporter A family member 7"/>
    <property type="match status" value="1"/>
</dbReference>
<dbReference type="InterPro" id="IPR003593">
    <property type="entry name" value="AAA+_ATPase"/>
</dbReference>
<name>A0A2A6BQT4_PRIPA</name>
<evidence type="ECO:0000256" key="1">
    <source>
        <dbReference type="ARBA" id="ARBA00004141"/>
    </source>
</evidence>
<evidence type="ECO:0000256" key="2">
    <source>
        <dbReference type="ARBA" id="ARBA00022692"/>
    </source>
</evidence>
<accession>A0A8R1YQI5</accession>